<reference evidence="1" key="3">
    <citation type="submission" date="2015-04" db="UniProtKB">
        <authorList>
            <consortium name="EnsemblPlants"/>
        </authorList>
    </citation>
    <scope>IDENTIFICATION</scope>
</reference>
<proteinExistence type="predicted"/>
<reference evidence="1 2" key="1">
    <citation type="submission" date="2012-08" db="EMBL/GenBank/DDBJ databases">
        <title>Oryza genome evolution.</title>
        <authorList>
            <person name="Wing R.A."/>
        </authorList>
    </citation>
    <scope>NUCLEOTIDE SEQUENCE</scope>
</reference>
<dbReference type="Proteomes" id="UP000032180">
    <property type="component" value="Chromosome 8"/>
</dbReference>
<dbReference type="EnsemblPlants" id="LPERR08G08720.3">
    <property type="protein sequence ID" value="LPERR08G08720.3"/>
    <property type="gene ID" value="LPERR08G08720"/>
</dbReference>
<keyword evidence="2" id="KW-1185">Reference proteome</keyword>
<dbReference type="AlphaFoldDB" id="A0A0D9X6J1"/>
<accession>A0A0D9X6J1</accession>
<dbReference type="HOGENOM" id="CLU_2174642_0_0_1"/>
<reference evidence="2" key="2">
    <citation type="submission" date="2013-12" db="EMBL/GenBank/DDBJ databases">
        <authorList>
            <person name="Yu Y."/>
            <person name="Lee S."/>
            <person name="de Baynast K."/>
            <person name="Wissotski M."/>
            <person name="Liu L."/>
            <person name="Talag J."/>
            <person name="Goicoechea J."/>
            <person name="Angelova A."/>
            <person name="Jetty R."/>
            <person name="Kudrna D."/>
            <person name="Golser W."/>
            <person name="Rivera L."/>
            <person name="Zhang J."/>
            <person name="Wing R."/>
        </authorList>
    </citation>
    <scope>NUCLEOTIDE SEQUENCE</scope>
</reference>
<evidence type="ECO:0000313" key="2">
    <source>
        <dbReference type="Proteomes" id="UP000032180"/>
    </source>
</evidence>
<organism evidence="1 2">
    <name type="scientific">Leersia perrieri</name>
    <dbReference type="NCBI Taxonomy" id="77586"/>
    <lineage>
        <taxon>Eukaryota</taxon>
        <taxon>Viridiplantae</taxon>
        <taxon>Streptophyta</taxon>
        <taxon>Embryophyta</taxon>
        <taxon>Tracheophyta</taxon>
        <taxon>Spermatophyta</taxon>
        <taxon>Magnoliopsida</taxon>
        <taxon>Liliopsida</taxon>
        <taxon>Poales</taxon>
        <taxon>Poaceae</taxon>
        <taxon>BOP clade</taxon>
        <taxon>Oryzoideae</taxon>
        <taxon>Oryzeae</taxon>
        <taxon>Oryzinae</taxon>
        <taxon>Leersia</taxon>
    </lineage>
</organism>
<evidence type="ECO:0000313" key="1">
    <source>
        <dbReference type="EnsemblPlants" id="LPERR08G08720.3"/>
    </source>
</evidence>
<dbReference type="Gramene" id="LPERR08G08720.3">
    <property type="protein sequence ID" value="LPERR08G08720.3"/>
    <property type="gene ID" value="LPERR08G08720"/>
</dbReference>
<name>A0A0D9X6J1_9ORYZ</name>
<sequence>MEDQDAEQGDDYMLYICLQEMLLFKSFLVTWRWSHVGIVAHNNNQQKGRNNPWMLSYTCANDCPQSMISFKPITMRRASKSWVQASSGIMPADANTQTGALHGVGANHLL</sequence>
<protein>
    <submittedName>
        <fullName evidence="1">Uncharacterized protein</fullName>
    </submittedName>
</protein>